<protein>
    <recommendedName>
        <fullName evidence="4">RRM domain-containing protein</fullName>
    </recommendedName>
</protein>
<feature type="region of interest" description="Disordered" evidence="3">
    <location>
        <begin position="548"/>
        <end position="568"/>
    </location>
</feature>
<dbReference type="GO" id="GO:0005737">
    <property type="term" value="C:cytoplasm"/>
    <property type="evidence" value="ECO:0007669"/>
    <property type="project" value="TreeGrafter"/>
</dbReference>
<dbReference type="SMART" id="SM00360">
    <property type="entry name" value="RRM"/>
    <property type="match status" value="3"/>
</dbReference>
<feature type="compositionally biased region" description="Acidic residues" evidence="3">
    <location>
        <begin position="822"/>
        <end position="832"/>
    </location>
</feature>
<feature type="compositionally biased region" description="Basic and acidic residues" evidence="3">
    <location>
        <begin position="510"/>
        <end position="520"/>
    </location>
</feature>
<dbReference type="InterPro" id="IPR012677">
    <property type="entry name" value="Nucleotide-bd_a/b_plait_sf"/>
</dbReference>
<name>A0A1Y2GBL4_9FUNG</name>
<comment type="caution">
    <text evidence="5">The sequence shown here is derived from an EMBL/GenBank/DDBJ whole genome shotgun (WGS) entry which is preliminary data.</text>
</comment>
<evidence type="ECO:0000313" key="5">
    <source>
        <dbReference type="EMBL" id="ORZ06364.1"/>
    </source>
</evidence>
<dbReference type="EMBL" id="MCFF01000046">
    <property type="protein sequence ID" value="ORZ06364.1"/>
    <property type="molecule type" value="Genomic_DNA"/>
</dbReference>
<dbReference type="InParanoid" id="A0A1Y2GBL4"/>
<evidence type="ECO:0000313" key="6">
    <source>
        <dbReference type="Proteomes" id="UP000193648"/>
    </source>
</evidence>
<feature type="compositionally biased region" description="Polar residues" evidence="3">
    <location>
        <begin position="473"/>
        <end position="494"/>
    </location>
</feature>
<dbReference type="RefSeq" id="XP_021877527.1">
    <property type="nucleotide sequence ID" value="XM_022021643.1"/>
</dbReference>
<gene>
    <name evidence="5" type="ORF">BCR41DRAFT_327115</name>
</gene>
<dbReference type="GO" id="GO:0005634">
    <property type="term" value="C:nucleus"/>
    <property type="evidence" value="ECO:0007669"/>
    <property type="project" value="TreeGrafter"/>
</dbReference>
<feature type="compositionally biased region" description="Low complexity" evidence="3">
    <location>
        <begin position="731"/>
        <end position="746"/>
    </location>
</feature>
<dbReference type="SUPFAM" id="SSF54928">
    <property type="entry name" value="RNA-binding domain, RBD"/>
    <property type="match status" value="3"/>
</dbReference>
<proteinExistence type="predicted"/>
<dbReference type="AlphaFoldDB" id="A0A1Y2GBL4"/>
<feature type="compositionally biased region" description="Low complexity" evidence="3">
    <location>
        <begin position="710"/>
        <end position="722"/>
    </location>
</feature>
<dbReference type="PANTHER" id="PTHR23003:SF64">
    <property type="entry name" value="RRM DOMAIN-CONTAINING PROTEIN"/>
    <property type="match status" value="1"/>
</dbReference>
<organism evidence="5 6">
    <name type="scientific">Lobosporangium transversale</name>
    <dbReference type="NCBI Taxonomy" id="64571"/>
    <lineage>
        <taxon>Eukaryota</taxon>
        <taxon>Fungi</taxon>
        <taxon>Fungi incertae sedis</taxon>
        <taxon>Mucoromycota</taxon>
        <taxon>Mortierellomycotina</taxon>
        <taxon>Mortierellomycetes</taxon>
        <taxon>Mortierellales</taxon>
        <taxon>Mortierellaceae</taxon>
        <taxon>Lobosporangium</taxon>
    </lineage>
</organism>
<keyword evidence="1 2" id="KW-0694">RNA-binding</keyword>
<dbReference type="OrthoDB" id="1049195at2759"/>
<keyword evidence="6" id="KW-1185">Reference proteome</keyword>
<feature type="domain" description="RRM" evidence="4">
    <location>
        <begin position="283"/>
        <end position="360"/>
    </location>
</feature>
<dbReference type="GeneID" id="33563487"/>
<sequence>MSLRCRQLFVGNIPFSVGWQDLKDLFRGAGTVHHANVMIGRDGRSKGHGIVLYATIEDAKKAQEMFNGYEWHGRLLEVREDRSIIDFSPRKPIPSQPEDMNKLAEILDQKLNVHGVVEGREKTSNAADQDLTNLTDNHREGVNESIKGDSAIETPTTTNAAQRRTIHIGNIPSRVRWQDLKDLFRKAGRVIRADVILGPDNRSHIFGTVIFATEEEARNAIQMFDRFHWHDRVIHVQEARPGLEHGLHSLEGSQIRGTGSGPNYGGPFFRSPLPMNPNFVHGRQVFVGNLPFTCQWQDLKDLFRKAGDIIRADVTLGYDGRSRGFGSVLFATPEGARNAIAMFDGQEYNGRTLRVHYGRAGPMGHGPMIHGNMCPIMHPHPVHHPHLHHHPHHLHHPPHLPHHHSPHPLHHHCLHPPHHHSPHQLHPMHAQHGHGFPPNFHQPPMMPLGNHPMIPGPTLPGQVNIGPPPIGTSAFSSALLSPHSSHTPDISATDGSVEAAASPLSTKNHIGVDKSGDRAKSPSQFEASSKSPINISSPLIPSAIAAGSGHTATTVGPGPFTSGPGSLLHHPYAGSPSQYNQYPFLANLGSIGKTHPHFHPIYGALHNYTSEVESPTAFSFPSNAIPSSELEPTSVDNGILAVGNGNENVHGGDHAYLMNHSSNGTDKRGGQDLKRHDTVDNTDINSGSSTHVHANDTVSPGFYMYPGFFQNHQGHQPPQHQHFGGHDEHQQGYQQQPQPLGYPLYQDSYPSDQSHLAHSHSNLIGGLGLDGNTHEHGHGLGYLNQPDWVAHPNVFMMGPPAQHMYGLAQFGQYGGYHHGLGEEEEEEEEEEGEGKKDKERAKELGDDSQYLQANRHF</sequence>
<feature type="compositionally biased region" description="Basic and acidic residues" evidence="3">
    <location>
        <begin position="833"/>
        <end position="845"/>
    </location>
</feature>
<feature type="compositionally biased region" description="Polar residues" evidence="3">
    <location>
        <begin position="748"/>
        <end position="758"/>
    </location>
</feature>
<feature type="domain" description="RRM" evidence="4">
    <location>
        <begin position="164"/>
        <end position="241"/>
    </location>
</feature>
<accession>A0A1Y2GBL4</accession>
<dbReference type="PROSITE" id="PS50102">
    <property type="entry name" value="RRM"/>
    <property type="match status" value="3"/>
</dbReference>
<dbReference type="Proteomes" id="UP000193648">
    <property type="component" value="Unassembled WGS sequence"/>
</dbReference>
<feature type="region of interest" description="Disordered" evidence="3">
    <location>
        <begin position="385"/>
        <end position="409"/>
    </location>
</feature>
<evidence type="ECO:0000256" key="2">
    <source>
        <dbReference type="PROSITE-ProRule" id="PRU00176"/>
    </source>
</evidence>
<dbReference type="Gene3D" id="3.30.70.330">
    <property type="match status" value="3"/>
</dbReference>
<feature type="region of interest" description="Disordered" evidence="3">
    <location>
        <begin position="816"/>
        <end position="857"/>
    </location>
</feature>
<evidence type="ECO:0000256" key="3">
    <source>
        <dbReference type="SAM" id="MobiDB-lite"/>
    </source>
</evidence>
<dbReference type="GO" id="GO:1990904">
    <property type="term" value="C:ribonucleoprotein complex"/>
    <property type="evidence" value="ECO:0007669"/>
    <property type="project" value="TreeGrafter"/>
</dbReference>
<evidence type="ECO:0000256" key="1">
    <source>
        <dbReference type="ARBA" id="ARBA00022884"/>
    </source>
</evidence>
<dbReference type="PANTHER" id="PTHR23003">
    <property type="entry name" value="RNA RECOGNITION MOTIF RRM DOMAIN CONTAINING PROTEIN"/>
    <property type="match status" value="1"/>
</dbReference>
<dbReference type="FunFam" id="3.30.70.330:FF:000145">
    <property type="entry name" value="Putative RNP domain-containing protein"/>
    <property type="match status" value="1"/>
</dbReference>
<feature type="region of interest" description="Disordered" evidence="3">
    <location>
        <begin position="710"/>
        <end position="758"/>
    </location>
</feature>
<dbReference type="InterPro" id="IPR035979">
    <property type="entry name" value="RBD_domain_sf"/>
</dbReference>
<dbReference type="STRING" id="64571.A0A1Y2GBL4"/>
<feature type="region of interest" description="Disordered" evidence="3">
    <location>
        <begin position="468"/>
        <end position="534"/>
    </location>
</feature>
<feature type="domain" description="RRM" evidence="4">
    <location>
        <begin position="6"/>
        <end position="83"/>
    </location>
</feature>
<evidence type="ECO:0000259" key="4">
    <source>
        <dbReference type="PROSITE" id="PS50102"/>
    </source>
</evidence>
<dbReference type="InterPro" id="IPR000504">
    <property type="entry name" value="RRM_dom"/>
</dbReference>
<dbReference type="Pfam" id="PF00076">
    <property type="entry name" value="RRM_1"/>
    <property type="match status" value="3"/>
</dbReference>
<reference evidence="5 6" key="1">
    <citation type="submission" date="2016-07" db="EMBL/GenBank/DDBJ databases">
        <title>Pervasive Adenine N6-methylation of Active Genes in Fungi.</title>
        <authorList>
            <consortium name="DOE Joint Genome Institute"/>
            <person name="Mondo S.J."/>
            <person name="Dannebaum R.O."/>
            <person name="Kuo R.C."/>
            <person name="Labutti K."/>
            <person name="Haridas S."/>
            <person name="Kuo A."/>
            <person name="Salamov A."/>
            <person name="Ahrendt S.R."/>
            <person name="Lipzen A."/>
            <person name="Sullivan W."/>
            <person name="Andreopoulos W.B."/>
            <person name="Clum A."/>
            <person name="Lindquist E."/>
            <person name="Daum C."/>
            <person name="Ramamoorthy G.K."/>
            <person name="Gryganskyi A."/>
            <person name="Culley D."/>
            <person name="Magnuson J.K."/>
            <person name="James T.Y."/>
            <person name="O'Malley M.A."/>
            <person name="Stajich J.E."/>
            <person name="Spatafora J.W."/>
            <person name="Visel A."/>
            <person name="Grigoriev I.V."/>
        </authorList>
    </citation>
    <scope>NUCLEOTIDE SEQUENCE [LARGE SCALE GENOMIC DNA]</scope>
    <source>
        <strain evidence="5 6">NRRL 3116</strain>
    </source>
</reference>
<dbReference type="InterPro" id="IPR050374">
    <property type="entry name" value="RRT5_SRSF_SR"/>
</dbReference>
<dbReference type="GO" id="GO:0003729">
    <property type="term" value="F:mRNA binding"/>
    <property type="evidence" value="ECO:0007669"/>
    <property type="project" value="TreeGrafter"/>
</dbReference>